<dbReference type="GO" id="GO:0031071">
    <property type="term" value="F:cysteine desulfurase activity"/>
    <property type="evidence" value="ECO:0007669"/>
    <property type="project" value="UniProtKB-EC"/>
</dbReference>
<name>A0AAJ1SXM3_9BACI</name>
<dbReference type="RefSeq" id="WP_307256555.1">
    <property type="nucleotide sequence ID" value="NZ_JAUSUC010000008.1"/>
</dbReference>
<dbReference type="EC" id="2.8.1.7" evidence="4"/>
<dbReference type="InterPro" id="IPR015421">
    <property type="entry name" value="PyrdxlP-dep_Trfase_major"/>
</dbReference>
<organism evidence="4 5">
    <name type="scientific">Oikeobacillus pervagus</name>
    <dbReference type="NCBI Taxonomy" id="1325931"/>
    <lineage>
        <taxon>Bacteria</taxon>
        <taxon>Bacillati</taxon>
        <taxon>Bacillota</taxon>
        <taxon>Bacilli</taxon>
        <taxon>Bacillales</taxon>
        <taxon>Bacillaceae</taxon>
        <taxon>Oikeobacillus</taxon>
    </lineage>
</organism>
<dbReference type="InterPro" id="IPR015422">
    <property type="entry name" value="PyrdxlP-dep_Trfase_small"/>
</dbReference>
<dbReference type="Pfam" id="PF00266">
    <property type="entry name" value="Aminotran_5"/>
    <property type="match status" value="1"/>
</dbReference>
<dbReference type="EMBL" id="JAUSUC010000008">
    <property type="protein sequence ID" value="MDQ0214570.1"/>
    <property type="molecule type" value="Genomic_DNA"/>
</dbReference>
<reference evidence="4" key="1">
    <citation type="submission" date="2023-07" db="EMBL/GenBank/DDBJ databases">
        <title>Genomic Encyclopedia of Type Strains, Phase IV (KMG-IV): sequencing the most valuable type-strain genomes for metagenomic binning, comparative biology and taxonomic classification.</title>
        <authorList>
            <person name="Goeker M."/>
        </authorList>
    </citation>
    <scope>NUCLEOTIDE SEQUENCE</scope>
    <source>
        <strain evidence="4">DSM 23947</strain>
    </source>
</reference>
<keyword evidence="4" id="KW-0808">Transferase</keyword>
<proteinExistence type="predicted"/>
<evidence type="ECO:0000256" key="2">
    <source>
        <dbReference type="ARBA" id="ARBA00022898"/>
    </source>
</evidence>
<dbReference type="SUPFAM" id="SSF53383">
    <property type="entry name" value="PLP-dependent transferases"/>
    <property type="match status" value="1"/>
</dbReference>
<dbReference type="PIRSF" id="PIRSF005572">
    <property type="entry name" value="NifS"/>
    <property type="match status" value="1"/>
</dbReference>
<evidence type="ECO:0000256" key="1">
    <source>
        <dbReference type="ARBA" id="ARBA00001933"/>
    </source>
</evidence>
<dbReference type="InterPro" id="IPR000192">
    <property type="entry name" value="Aminotrans_V_dom"/>
</dbReference>
<evidence type="ECO:0000259" key="3">
    <source>
        <dbReference type="Pfam" id="PF00266"/>
    </source>
</evidence>
<dbReference type="PANTHER" id="PTHR11601:SF36">
    <property type="entry name" value="CYSTEINE DESULFURASE NIFS-RELATED"/>
    <property type="match status" value="1"/>
</dbReference>
<dbReference type="AlphaFoldDB" id="A0AAJ1SXM3"/>
<feature type="domain" description="Aminotransferase class V" evidence="3">
    <location>
        <begin position="3"/>
        <end position="360"/>
    </location>
</feature>
<gene>
    <name evidence="4" type="ORF">J2S13_000966</name>
</gene>
<protein>
    <submittedName>
        <fullName evidence="4">Cysteine desulfurase</fullName>
        <ecNumber evidence="4">2.8.1.7</ecNumber>
    </submittedName>
</protein>
<dbReference type="Gene3D" id="3.40.640.10">
    <property type="entry name" value="Type I PLP-dependent aspartate aminotransferase-like (Major domain)"/>
    <property type="match status" value="1"/>
</dbReference>
<dbReference type="Gene3D" id="3.90.1150.10">
    <property type="entry name" value="Aspartate Aminotransferase, domain 1"/>
    <property type="match status" value="1"/>
</dbReference>
<sequence length="371" mass="40750">MKYFDYAATTPIDEEALRVYKEASLHFFGNSSSLHDCGTNALFVVEQCKETLGEILGVDAKGIYFTSGGTEGNVLSIISMARGAKQRGMHIISSMAEHTSVHSALAFLEKEGFEITKIPFLKNGQIDLQQLESSIRKDTILITIQHVNSEIGTIQPIQDIAKMTENKGILFHTDCVQSFGKLDLKTITPYVDSLTISSHKIYGPKGVGAVYIDPACKWEAVFPLLTHEDGFRGGTLNVPGIASFISAAEQMAKTDNHLEMEWELRTLLKTAIGNEASFFEGDDRSQLPTIVGVALNQMEGQLVMLECNRHGFAISTGSACQAKHEGETKAIQAMGYPIEVAKRFFRISFGKMTTKEEILTLGQLIKEIGQS</sequence>
<comment type="cofactor">
    <cofactor evidence="1">
        <name>pyridoxal 5'-phosphate</name>
        <dbReference type="ChEBI" id="CHEBI:597326"/>
    </cofactor>
</comment>
<accession>A0AAJ1SXM3</accession>
<comment type="caution">
    <text evidence="4">The sequence shown here is derived from an EMBL/GenBank/DDBJ whole genome shotgun (WGS) entry which is preliminary data.</text>
</comment>
<keyword evidence="2" id="KW-0663">Pyridoxal phosphate</keyword>
<evidence type="ECO:0000313" key="5">
    <source>
        <dbReference type="Proteomes" id="UP001237207"/>
    </source>
</evidence>
<evidence type="ECO:0000313" key="4">
    <source>
        <dbReference type="EMBL" id="MDQ0214570.1"/>
    </source>
</evidence>
<dbReference type="InterPro" id="IPR015424">
    <property type="entry name" value="PyrdxlP-dep_Trfase"/>
</dbReference>
<dbReference type="Proteomes" id="UP001237207">
    <property type="component" value="Unassembled WGS sequence"/>
</dbReference>
<dbReference type="NCBIfam" id="NF002806">
    <property type="entry name" value="PRK02948.1"/>
    <property type="match status" value="1"/>
</dbReference>
<dbReference type="InterPro" id="IPR016454">
    <property type="entry name" value="Cysteine_dSase"/>
</dbReference>
<dbReference type="PANTHER" id="PTHR11601">
    <property type="entry name" value="CYSTEINE DESULFURYLASE FAMILY MEMBER"/>
    <property type="match status" value="1"/>
</dbReference>
<keyword evidence="5" id="KW-1185">Reference proteome</keyword>